<dbReference type="Proteomes" id="UP000824265">
    <property type="component" value="Unassembled WGS sequence"/>
</dbReference>
<dbReference type="InterPro" id="IPR005835">
    <property type="entry name" value="NTP_transferase_dom"/>
</dbReference>
<dbReference type="GO" id="GO:0016740">
    <property type="term" value="F:transferase activity"/>
    <property type="evidence" value="ECO:0007669"/>
    <property type="project" value="UniProtKB-KW"/>
</dbReference>
<evidence type="ECO:0000313" key="3">
    <source>
        <dbReference type="Proteomes" id="UP000824265"/>
    </source>
</evidence>
<evidence type="ECO:0000313" key="2">
    <source>
        <dbReference type="EMBL" id="HIW80367.1"/>
    </source>
</evidence>
<dbReference type="InterPro" id="IPR050486">
    <property type="entry name" value="Mannose-1P_guanyltransferase"/>
</dbReference>
<proteinExistence type="predicted"/>
<comment type="caution">
    <text evidence="2">The sequence shown here is derived from an EMBL/GenBank/DDBJ whole genome shotgun (WGS) entry which is preliminary data.</text>
</comment>
<dbReference type="AlphaFoldDB" id="A0A9D1UA98"/>
<dbReference type="PANTHER" id="PTHR22572">
    <property type="entry name" value="SUGAR-1-PHOSPHATE GUANYL TRANSFERASE"/>
    <property type="match status" value="1"/>
</dbReference>
<dbReference type="Gene3D" id="3.90.550.10">
    <property type="entry name" value="Spore Coat Polysaccharide Biosynthesis Protein SpsA, Chain A"/>
    <property type="match status" value="1"/>
</dbReference>
<dbReference type="SUPFAM" id="SSF53448">
    <property type="entry name" value="Nucleotide-diphospho-sugar transferases"/>
    <property type="match status" value="1"/>
</dbReference>
<reference evidence="2" key="2">
    <citation type="submission" date="2021-04" db="EMBL/GenBank/DDBJ databases">
        <authorList>
            <person name="Gilroy R."/>
        </authorList>
    </citation>
    <scope>NUCLEOTIDE SEQUENCE</scope>
    <source>
        <strain evidence="2">CHK195-6426</strain>
    </source>
</reference>
<sequence>MKLQDLLLDEKASVKQAIEKLEKVRCKTVYVVKGRKLLASISDGDVRRFTLKSEDMNQGIACIANYTPHAFYESDKNGWKKIFQQSELYSVPLVNYNDEIVGVVFRNGTVIKEQEQMDIPVVMMAGGKGTRLHPYTKILPKALIPVGDIPISERIINRFCECGCRDFFILVNHKSAMIRSYFDNIEKNYRIQYMEEAEPLGTGGGLSLLKGFVKRDFVLTNCDILIDADYTAIYKIHLKKGNFITMVLSEYDSKIPYGVVEIDQENNYQKVTEKPTFQYLINTGVYIVNQRVIEEMPENTIMDFPDIIEKYKRQGERIGCYVIKESAYMDMGQFEELEKMKEKLNVQ</sequence>
<accession>A0A9D1UA98</accession>
<name>A0A9D1UA98_9FIRM</name>
<keyword evidence="2" id="KW-0808">Transferase</keyword>
<dbReference type="Pfam" id="PF00483">
    <property type="entry name" value="NTP_transferase"/>
    <property type="match status" value="1"/>
</dbReference>
<dbReference type="Gene3D" id="3.10.580.10">
    <property type="entry name" value="CBS-domain"/>
    <property type="match status" value="1"/>
</dbReference>
<dbReference type="EMBL" id="DXGH01000010">
    <property type="protein sequence ID" value="HIW80367.1"/>
    <property type="molecule type" value="Genomic_DNA"/>
</dbReference>
<dbReference type="InterPro" id="IPR046342">
    <property type="entry name" value="CBS_dom_sf"/>
</dbReference>
<feature type="domain" description="Nucleotidyl transferase" evidence="1">
    <location>
        <begin position="122"/>
        <end position="344"/>
    </location>
</feature>
<gene>
    <name evidence="2" type="ORF">H9742_02385</name>
</gene>
<dbReference type="InterPro" id="IPR029044">
    <property type="entry name" value="Nucleotide-diphossugar_trans"/>
</dbReference>
<evidence type="ECO:0000259" key="1">
    <source>
        <dbReference type="Pfam" id="PF00483"/>
    </source>
</evidence>
<dbReference type="SUPFAM" id="SSF54631">
    <property type="entry name" value="CBS-domain pair"/>
    <property type="match status" value="1"/>
</dbReference>
<organism evidence="2 3">
    <name type="scientific">Candidatus Acetatifactor stercoripullorum</name>
    <dbReference type="NCBI Taxonomy" id="2838414"/>
    <lineage>
        <taxon>Bacteria</taxon>
        <taxon>Bacillati</taxon>
        <taxon>Bacillota</taxon>
        <taxon>Clostridia</taxon>
        <taxon>Lachnospirales</taxon>
        <taxon>Lachnospiraceae</taxon>
        <taxon>Acetatifactor</taxon>
    </lineage>
</organism>
<protein>
    <submittedName>
        <fullName evidence="2">NTP transferase domain-containing protein</fullName>
    </submittedName>
</protein>
<reference evidence="2" key="1">
    <citation type="journal article" date="2021" name="PeerJ">
        <title>Extensive microbial diversity within the chicken gut microbiome revealed by metagenomics and culture.</title>
        <authorList>
            <person name="Gilroy R."/>
            <person name="Ravi A."/>
            <person name="Getino M."/>
            <person name="Pursley I."/>
            <person name="Horton D.L."/>
            <person name="Alikhan N.F."/>
            <person name="Baker D."/>
            <person name="Gharbi K."/>
            <person name="Hall N."/>
            <person name="Watson M."/>
            <person name="Adriaenssens E.M."/>
            <person name="Foster-Nyarko E."/>
            <person name="Jarju S."/>
            <person name="Secka A."/>
            <person name="Antonio M."/>
            <person name="Oren A."/>
            <person name="Chaudhuri R.R."/>
            <person name="La Ragione R."/>
            <person name="Hildebrand F."/>
            <person name="Pallen M.J."/>
        </authorList>
    </citation>
    <scope>NUCLEOTIDE SEQUENCE</scope>
    <source>
        <strain evidence="2">CHK195-6426</strain>
    </source>
</reference>